<protein>
    <submittedName>
        <fullName evidence="2">ABC transporter permease</fullName>
    </submittedName>
</protein>
<accession>A0A9Q4B2N0</accession>
<proteinExistence type="predicted"/>
<dbReference type="AlphaFoldDB" id="A0A9Q4B2N0"/>
<feature type="transmembrane region" description="Helical" evidence="1">
    <location>
        <begin position="107"/>
        <end position="126"/>
    </location>
</feature>
<keyword evidence="1" id="KW-0472">Membrane</keyword>
<organism evidence="2 3">
    <name type="scientific">Salipaludibacillus agaradhaerens</name>
    <name type="common">Bacillus agaradhaerens</name>
    <dbReference type="NCBI Taxonomy" id="76935"/>
    <lineage>
        <taxon>Bacteria</taxon>
        <taxon>Bacillati</taxon>
        <taxon>Bacillota</taxon>
        <taxon>Bacilli</taxon>
        <taxon>Bacillales</taxon>
        <taxon>Bacillaceae</taxon>
    </lineage>
</organism>
<evidence type="ECO:0000256" key="1">
    <source>
        <dbReference type="SAM" id="Phobius"/>
    </source>
</evidence>
<dbReference type="PIRSF" id="PIRSF037259">
    <property type="entry name" value="EcsB_ABC"/>
    <property type="match status" value="1"/>
</dbReference>
<reference evidence="2" key="1">
    <citation type="submission" date="2020-06" db="EMBL/GenBank/DDBJ databases">
        <title>Insight into the genomes of haloalkaliphilic bacilli from Kenyan soda lakes.</title>
        <authorList>
            <person name="Mwirichia R."/>
            <person name="Villamizar G.C."/>
            <person name="Poehlein A."/>
            <person name="Mugweru J."/>
            <person name="Kipnyargis A."/>
            <person name="Kiplimo D."/>
            <person name="Orwa P."/>
            <person name="Daniel R."/>
        </authorList>
    </citation>
    <scope>NUCLEOTIDE SEQUENCE</scope>
    <source>
        <strain evidence="2">B1096_S55</strain>
    </source>
</reference>
<gene>
    <name evidence="2" type="ORF">HXA33_10615</name>
</gene>
<dbReference type="InterPro" id="IPR010288">
    <property type="entry name" value="EcsB_ABC"/>
</dbReference>
<keyword evidence="3" id="KW-1185">Reference proteome</keyword>
<feature type="transmembrane region" description="Helical" evidence="1">
    <location>
        <begin position="132"/>
        <end position="151"/>
    </location>
</feature>
<dbReference type="Proteomes" id="UP001057753">
    <property type="component" value="Unassembled WGS sequence"/>
</dbReference>
<comment type="caution">
    <text evidence="2">The sequence shown here is derived from an EMBL/GenBank/DDBJ whole genome shotgun (WGS) entry which is preliminary data.</text>
</comment>
<feature type="transmembrane region" description="Helical" evidence="1">
    <location>
        <begin position="52"/>
        <end position="72"/>
    </location>
</feature>
<feature type="transmembrane region" description="Helical" evidence="1">
    <location>
        <begin position="285"/>
        <end position="303"/>
    </location>
</feature>
<dbReference type="EMBL" id="JABXYM010000001">
    <property type="protein sequence ID" value="MCR6097010.1"/>
    <property type="molecule type" value="Genomic_DNA"/>
</dbReference>
<feature type="transmembrane region" description="Helical" evidence="1">
    <location>
        <begin position="21"/>
        <end position="46"/>
    </location>
</feature>
<feature type="transmembrane region" description="Helical" evidence="1">
    <location>
        <begin position="190"/>
        <end position="208"/>
    </location>
</feature>
<name>A0A9Q4B2N0_SALAG</name>
<feature type="transmembrane region" description="Helical" evidence="1">
    <location>
        <begin position="163"/>
        <end position="184"/>
    </location>
</feature>
<dbReference type="OrthoDB" id="2447941at2"/>
<evidence type="ECO:0000313" key="3">
    <source>
        <dbReference type="Proteomes" id="UP001057753"/>
    </source>
</evidence>
<dbReference type="GO" id="GO:0016020">
    <property type="term" value="C:membrane"/>
    <property type="evidence" value="ECO:0007669"/>
    <property type="project" value="InterPro"/>
</dbReference>
<evidence type="ECO:0000313" key="2">
    <source>
        <dbReference type="EMBL" id="MCR6097010.1"/>
    </source>
</evidence>
<keyword evidence="1" id="KW-0812">Transmembrane</keyword>
<keyword evidence="1" id="KW-1133">Transmembrane helix</keyword>
<dbReference type="RefSeq" id="WP_078577253.1">
    <property type="nucleotide sequence ID" value="NZ_JABXYM010000001.1"/>
</dbReference>
<dbReference type="Pfam" id="PF05975">
    <property type="entry name" value="EcsB"/>
    <property type="match status" value="1"/>
</dbReference>
<sequence length="408" mass="47585">MNEVIKLWSKRRSDYWTMAVKYLKLIGNSGFLFTLYLLFVFGSYYYGQFLQWLPDTFPAIVFFTLIFTWLMTRGRTRTFVKQGDLIFLTPLEGRLGSYIRASIRYSWLMETFWVSLTLLVLAPLFFDRVAPHGSSLLFILACMSLLKLWNLSAGFEEQRILDSMHYSFHTWMRAGLNAVAVYALFSQQSYLIIGSITFALTVFYFGYFQQLAKNYSLKWERLVDIENQTVMTFYRVANSFTDVPSLKSKVRSRRWLSPLYKLVPYSKTRVYHYMFARSFFRANDYFGIFIRLTFLGVLFLTIVELDWGRWLISVLFAYMTALQLETLKNHYDTSQMVDLYPVGDDVKLAGHKFWLLTAGVCQSLIFFIATVFSYGLAAGSVVLVLAVITYSYHIYVRLGKKYASSLLA</sequence>